<name>A0ABM7WWK9_9BACT</name>
<reference evidence="2" key="1">
    <citation type="journal article" date="2022" name="Int. J. Syst. Evol. Microbiol.">
        <title>Anaeromyxobacter oryzae sp. nov., Anaeromyxobacter diazotrophicus sp. nov. and Anaeromyxobacter paludicola sp. nov., isolated from paddy soils.</title>
        <authorList>
            <person name="Itoh H."/>
            <person name="Xu Z."/>
            <person name="Mise K."/>
            <person name="Masuda Y."/>
            <person name="Ushijima N."/>
            <person name="Hayakawa C."/>
            <person name="Shiratori Y."/>
            <person name="Senoo K."/>
        </authorList>
    </citation>
    <scope>NUCLEOTIDE SEQUENCE [LARGE SCALE GENOMIC DNA]</scope>
    <source>
        <strain evidence="2">Red232</strain>
    </source>
</reference>
<proteinExistence type="predicted"/>
<gene>
    <name evidence="1" type="ORF">AMOR_28740</name>
</gene>
<organism evidence="1 2">
    <name type="scientific">Anaeromyxobacter oryzae</name>
    <dbReference type="NCBI Taxonomy" id="2918170"/>
    <lineage>
        <taxon>Bacteria</taxon>
        <taxon>Pseudomonadati</taxon>
        <taxon>Myxococcota</taxon>
        <taxon>Myxococcia</taxon>
        <taxon>Myxococcales</taxon>
        <taxon>Cystobacterineae</taxon>
        <taxon>Anaeromyxobacteraceae</taxon>
        <taxon>Anaeromyxobacter</taxon>
    </lineage>
</organism>
<sequence length="378" mass="39917">MRRLLLVLLAATGAACFSHDRAELYRGAALSLSRRPTAASPAAVAPGDSVVLRMQREGGSLLEDATTGQGLYVELDPARLRPGATLALPADARRMLAWTAGAAGARAAEDADGTLALEDVSAGEVRGRLRLRSAALGLLVDREVTFRAEPLPPSPAAVAVPDTARQLLVVVADAWETADARAYRFERDAGGPWRLAGRPVRAMIGRGGLAWGLGLHPDPPPPGPVKHEGDGRAPAGAFSIGIAFGDGTVPEPEGRPFLLTRPESVCVDDPASPRYNTIGREDREHPPRSAERMLRDDGLYRIGVVVEHNHAPAVAGRGSCVFLHVWRRPGEPTSGSTTFGPGDAEVIVPWLGPGAVLVQLPRAEYEALAGGWRLPPLP</sequence>
<dbReference type="PANTHER" id="PTHR38589:SF1">
    <property type="entry name" value="BLR0621 PROTEIN"/>
    <property type="match status" value="1"/>
</dbReference>
<dbReference type="RefSeq" id="WP_248362419.1">
    <property type="nucleotide sequence ID" value="NZ_AP025591.1"/>
</dbReference>
<dbReference type="Proteomes" id="UP001162891">
    <property type="component" value="Chromosome"/>
</dbReference>
<evidence type="ECO:0000313" key="1">
    <source>
        <dbReference type="EMBL" id="BDG03878.1"/>
    </source>
</evidence>
<dbReference type="PROSITE" id="PS51257">
    <property type="entry name" value="PROKAR_LIPOPROTEIN"/>
    <property type="match status" value="1"/>
</dbReference>
<evidence type="ECO:0008006" key="3">
    <source>
        <dbReference type="Google" id="ProtNLM"/>
    </source>
</evidence>
<protein>
    <recommendedName>
        <fullName evidence="3">Lipoprotein</fullName>
    </recommendedName>
</protein>
<keyword evidence="2" id="KW-1185">Reference proteome</keyword>
<dbReference type="PANTHER" id="PTHR38589">
    <property type="entry name" value="BLR0621 PROTEIN"/>
    <property type="match status" value="1"/>
</dbReference>
<dbReference type="EMBL" id="AP025591">
    <property type="protein sequence ID" value="BDG03878.1"/>
    <property type="molecule type" value="Genomic_DNA"/>
</dbReference>
<accession>A0ABM7WWK9</accession>
<evidence type="ECO:0000313" key="2">
    <source>
        <dbReference type="Proteomes" id="UP001162891"/>
    </source>
</evidence>